<evidence type="ECO:0000313" key="3">
    <source>
        <dbReference type="Proteomes" id="UP001480595"/>
    </source>
</evidence>
<evidence type="ECO:0000313" key="2">
    <source>
        <dbReference type="EMBL" id="KAK8049880.1"/>
    </source>
</evidence>
<evidence type="ECO:0000256" key="1">
    <source>
        <dbReference type="SAM" id="MobiDB-lite"/>
    </source>
</evidence>
<gene>
    <name evidence="2" type="ORF">PG994_011610</name>
</gene>
<comment type="caution">
    <text evidence="2">The sequence shown here is derived from an EMBL/GenBank/DDBJ whole genome shotgun (WGS) entry which is preliminary data.</text>
</comment>
<reference evidence="2 3" key="1">
    <citation type="submission" date="2023-01" db="EMBL/GenBank/DDBJ databases">
        <title>Analysis of 21 Apiospora genomes using comparative genomics revels a genus with tremendous synthesis potential of carbohydrate active enzymes and secondary metabolites.</title>
        <authorList>
            <person name="Sorensen T."/>
        </authorList>
    </citation>
    <scope>NUCLEOTIDE SEQUENCE [LARGE SCALE GENOMIC DNA]</scope>
    <source>
        <strain evidence="2 3">CBS 135458</strain>
    </source>
</reference>
<dbReference type="Proteomes" id="UP001480595">
    <property type="component" value="Unassembled WGS sequence"/>
</dbReference>
<feature type="region of interest" description="Disordered" evidence="1">
    <location>
        <begin position="101"/>
        <end position="127"/>
    </location>
</feature>
<sequence>MCFYVLQVTMCGHREHQLFAGPSCEKFLDELRQIHQPSAWKSGYDPNAEKLLPFSWPYSCEPNEFNTVNCFVWCGWECRNTHDPRGLQECYAFPNGTKQYHEPKEPMGEPTAAFGEPRLGVGWRDEA</sequence>
<dbReference type="RefSeq" id="XP_066712129.1">
    <property type="nucleotide sequence ID" value="XM_066863019.1"/>
</dbReference>
<protein>
    <submittedName>
        <fullName evidence="2">Uncharacterized protein</fullName>
    </submittedName>
</protein>
<name>A0ABR1TVI5_9PEZI</name>
<keyword evidence="3" id="KW-1185">Reference proteome</keyword>
<organism evidence="2 3">
    <name type="scientific">Apiospora phragmitis</name>
    <dbReference type="NCBI Taxonomy" id="2905665"/>
    <lineage>
        <taxon>Eukaryota</taxon>
        <taxon>Fungi</taxon>
        <taxon>Dikarya</taxon>
        <taxon>Ascomycota</taxon>
        <taxon>Pezizomycotina</taxon>
        <taxon>Sordariomycetes</taxon>
        <taxon>Xylariomycetidae</taxon>
        <taxon>Amphisphaeriales</taxon>
        <taxon>Apiosporaceae</taxon>
        <taxon>Apiospora</taxon>
    </lineage>
</organism>
<dbReference type="EMBL" id="JAQQWL010000011">
    <property type="protein sequence ID" value="KAK8049880.1"/>
    <property type="molecule type" value="Genomic_DNA"/>
</dbReference>
<dbReference type="GeneID" id="92096082"/>
<accession>A0ABR1TVI5</accession>
<proteinExistence type="predicted"/>